<feature type="region of interest" description="Disordered" evidence="3">
    <location>
        <begin position="305"/>
        <end position="357"/>
    </location>
</feature>
<evidence type="ECO:0000313" key="6">
    <source>
        <dbReference type="Proteomes" id="UP000193719"/>
    </source>
</evidence>
<keyword evidence="6" id="KW-1185">Reference proteome</keyword>
<reference evidence="5 6" key="2">
    <citation type="submission" date="2016-08" db="EMBL/GenBank/DDBJ databases">
        <title>Pervasive Adenine N6-methylation of Active Genes in Fungi.</title>
        <authorList>
            <consortium name="DOE Joint Genome Institute"/>
            <person name="Mondo S.J."/>
            <person name="Dannebaum R.O."/>
            <person name="Kuo R.C."/>
            <person name="Labutti K."/>
            <person name="Haridas S."/>
            <person name="Kuo A."/>
            <person name="Salamov A."/>
            <person name="Ahrendt S.R."/>
            <person name="Lipzen A."/>
            <person name="Sullivan W."/>
            <person name="Andreopoulos W.B."/>
            <person name="Clum A."/>
            <person name="Lindquist E."/>
            <person name="Daum C."/>
            <person name="Ramamoorthy G.K."/>
            <person name="Gryganskyi A."/>
            <person name="Culley D."/>
            <person name="Magnuson J.K."/>
            <person name="James T.Y."/>
            <person name="O'Malley M.A."/>
            <person name="Stajich J.E."/>
            <person name="Spatafora J.W."/>
            <person name="Visel A."/>
            <person name="Grigoriev I.V."/>
        </authorList>
    </citation>
    <scope>NUCLEOTIDE SEQUENCE [LARGE SCALE GENOMIC DNA]</scope>
    <source>
        <strain evidence="6">finn</strain>
    </source>
</reference>
<keyword evidence="1" id="KW-0433">Leucine-rich repeat</keyword>
<dbReference type="SUPFAM" id="SSF52058">
    <property type="entry name" value="L domain-like"/>
    <property type="match status" value="1"/>
</dbReference>
<evidence type="ECO:0000256" key="3">
    <source>
        <dbReference type="SAM" id="MobiDB-lite"/>
    </source>
</evidence>
<keyword evidence="4" id="KW-0812">Transmembrane</keyword>
<dbReference type="AlphaFoldDB" id="A0A1Y1VCB0"/>
<keyword evidence="4" id="KW-1133">Transmembrane helix</keyword>
<reference evidence="5 6" key="1">
    <citation type="submission" date="2016-08" db="EMBL/GenBank/DDBJ databases">
        <title>Genomes of anaerobic fungi encode conserved fungal cellulosomes for biomass hydrolysis.</title>
        <authorList>
            <consortium name="DOE Joint Genome Institute"/>
            <person name="Haitjema C.H."/>
            <person name="Gilmore S.P."/>
            <person name="Henske J.K."/>
            <person name="Solomon K.V."/>
            <person name="De Groot R."/>
            <person name="Kuo A."/>
            <person name="Mondo S.J."/>
            <person name="Salamov A.A."/>
            <person name="Labutti K."/>
            <person name="Zhao Z."/>
            <person name="Chiniquy J."/>
            <person name="Barry K."/>
            <person name="Brewer H.M."/>
            <person name="Purvine S.O."/>
            <person name="Wright A.T."/>
            <person name="Boxma B."/>
            <person name="Van Alen T."/>
            <person name="Hackstein J.H."/>
            <person name="Baker S.E."/>
            <person name="Grigoriev I.V."/>
            <person name="O'Malley M.A."/>
        </authorList>
    </citation>
    <scope>NUCLEOTIDE SEQUENCE [LARGE SCALE GENOMIC DNA]</scope>
    <source>
        <strain evidence="6">finn</strain>
    </source>
</reference>
<evidence type="ECO:0000256" key="4">
    <source>
        <dbReference type="SAM" id="Phobius"/>
    </source>
</evidence>
<dbReference type="EMBL" id="MCFH01000017">
    <property type="protein sequence ID" value="ORX51738.1"/>
    <property type="molecule type" value="Genomic_DNA"/>
</dbReference>
<evidence type="ECO:0000256" key="2">
    <source>
        <dbReference type="ARBA" id="ARBA00022737"/>
    </source>
</evidence>
<dbReference type="InterPro" id="IPR025875">
    <property type="entry name" value="Leu-rich_rpt_4"/>
</dbReference>
<dbReference type="OrthoDB" id="2151115at2759"/>
<dbReference type="PANTHER" id="PTHR45712">
    <property type="entry name" value="AGAP008170-PA"/>
    <property type="match status" value="1"/>
</dbReference>
<comment type="caution">
    <text evidence="5">The sequence shown here is derived from an EMBL/GenBank/DDBJ whole genome shotgun (WGS) entry which is preliminary data.</text>
</comment>
<dbReference type="Gene3D" id="3.80.10.10">
    <property type="entry name" value="Ribonuclease Inhibitor"/>
    <property type="match status" value="1"/>
</dbReference>
<name>A0A1Y1VCB0_9FUNG</name>
<evidence type="ECO:0000313" key="5">
    <source>
        <dbReference type="EMBL" id="ORX51738.1"/>
    </source>
</evidence>
<keyword evidence="2" id="KW-0677">Repeat</keyword>
<feature type="transmembrane region" description="Helical" evidence="4">
    <location>
        <begin position="277"/>
        <end position="298"/>
    </location>
</feature>
<dbReference type="InterPro" id="IPR001611">
    <property type="entry name" value="Leu-rich_rpt"/>
</dbReference>
<dbReference type="InterPro" id="IPR032675">
    <property type="entry name" value="LRR_dom_sf"/>
</dbReference>
<sequence length="527" mass="59420">MSVYINQDCALVTDFFDNYMISNNRELNPKVPECCKSSDKSHYINCNNENITEMTLRWSKSIENIDFSTFPELPYLEKLILEGEIFKDGVLPSVFFKMPRLKEFHVVNSNIKSIPSDIPSTCPLELLDLYNNKFNGFATSITNCSNLKYLDLSVNSVGSIPDDIGKLENLETLYIGSTQLTSLSNEVFKFNLKEFDLSGNPNLSIKLNNFGKKIETCDLRDTKITCYEPGTCESIIKVPAEKEGEPSIYYSESELSFLKKCEKSSSNPKEGEGGNSLLFIIGGIIILLIIIICILFFCKKKNQKDNDNDNNNDDGEYKTKDTQFIPPLMKDKDNNSISSAYPMPEDDSNTNDNKINSTNNTVIVGSVDNIDSNKNSIDHSNINTINNSHNIVPLVSSNREERPSNKRLEVIENTASKNEIEDAPPSYTEQDQSFSFNPIQYSLSPTMNNAVLCSYGYNNVSNNRLSYISNDNMGMNMNMNMNMNILNNPLVGNNIVYSGNGSIIINNYILVNILWRSIYEYTNVNVN</sequence>
<gene>
    <name evidence="5" type="ORF">BCR36DRAFT_411713</name>
</gene>
<proteinExistence type="predicted"/>
<organism evidence="5 6">
    <name type="scientific">Piromyces finnis</name>
    <dbReference type="NCBI Taxonomy" id="1754191"/>
    <lineage>
        <taxon>Eukaryota</taxon>
        <taxon>Fungi</taxon>
        <taxon>Fungi incertae sedis</taxon>
        <taxon>Chytridiomycota</taxon>
        <taxon>Chytridiomycota incertae sedis</taxon>
        <taxon>Neocallimastigomycetes</taxon>
        <taxon>Neocallimastigales</taxon>
        <taxon>Neocallimastigaceae</taxon>
        <taxon>Piromyces</taxon>
    </lineage>
</organism>
<keyword evidence="4" id="KW-0472">Membrane</keyword>
<dbReference type="PANTHER" id="PTHR45712:SF22">
    <property type="entry name" value="INSULIN-LIKE GROWTH FACTOR-BINDING PROTEIN COMPLEX ACID LABILE SUBUNIT"/>
    <property type="match status" value="1"/>
</dbReference>
<dbReference type="Proteomes" id="UP000193719">
    <property type="component" value="Unassembled WGS sequence"/>
</dbReference>
<dbReference type="PROSITE" id="PS51450">
    <property type="entry name" value="LRR"/>
    <property type="match status" value="1"/>
</dbReference>
<dbReference type="STRING" id="1754191.A0A1Y1VCB0"/>
<dbReference type="Pfam" id="PF12799">
    <property type="entry name" value="LRR_4"/>
    <property type="match status" value="1"/>
</dbReference>
<dbReference type="InterPro" id="IPR050333">
    <property type="entry name" value="SLRP"/>
</dbReference>
<protein>
    <submittedName>
        <fullName evidence="5">L domain-like protein</fullName>
    </submittedName>
</protein>
<evidence type="ECO:0000256" key="1">
    <source>
        <dbReference type="ARBA" id="ARBA00022614"/>
    </source>
</evidence>
<accession>A0A1Y1VCB0</accession>